<dbReference type="OrthoDB" id="167576at2759"/>
<keyword evidence="2" id="KW-0378">Hydrolase</keyword>
<keyword evidence="3" id="KW-0788">Thiol protease</keyword>
<feature type="region of interest" description="Disordered" evidence="5">
    <location>
        <begin position="384"/>
        <end position="406"/>
    </location>
</feature>
<reference evidence="7 8" key="1">
    <citation type="submission" date="2019-03" db="EMBL/GenBank/DDBJ databases">
        <title>Single cell metagenomics reveals metabolic interactions within the superorganism composed of flagellate Streblomastix strix and complex community of Bacteroidetes bacteria on its surface.</title>
        <authorList>
            <person name="Treitli S.C."/>
            <person name="Kolisko M."/>
            <person name="Husnik F."/>
            <person name="Keeling P."/>
            <person name="Hampl V."/>
        </authorList>
    </citation>
    <scope>NUCLEOTIDE SEQUENCE [LARGE SCALE GENOMIC DNA]</scope>
    <source>
        <strain evidence="7">ST1C</strain>
    </source>
</reference>
<accession>A0A5J4VUU8</accession>
<dbReference type="Pfam" id="PF00648">
    <property type="entry name" value="Peptidase_C2"/>
    <property type="match status" value="1"/>
</dbReference>
<dbReference type="SUPFAM" id="SSF54001">
    <property type="entry name" value="Cysteine proteinases"/>
    <property type="match status" value="1"/>
</dbReference>
<dbReference type="EMBL" id="SNRW01004814">
    <property type="protein sequence ID" value="KAA6386417.1"/>
    <property type="molecule type" value="Genomic_DNA"/>
</dbReference>
<name>A0A5J4VUU8_9EUKA</name>
<dbReference type="PROSITE" id="PS50203">
    <property type="entry name" value="CALPAIN_CAT"/>
    <property type="match status" value="1"/>
</dbReference>
<comment type="caution">
    <text evidence="7">The sequence shown here is derived from an EMBL/GenBank/DDBJ whole genome shotgun (WGS) entry which is preliminary data.</text>
</comment>
<dbReference type="Proteomes" id="UP000324800">
    <property type="component" value="Unassembled WGS sequence"/>
</dbReference>
<evidence type="ECO:0000313" key="7">
    <source>
        <dbReference type="EMBL" id="KAA6386417.1"/>
    </source>
</evidence>
<protein>
    <recommendedName>
        <fullName evidence="6">Calpain catalytic domain-containing protein</fullName>
    </recommendedName>
</protein>
<proteinExistence type="predicted"/>
<evidence type="ECO:0000313" key="8">
    <source>
        <dbReference type="Proteomes" id="UP000324800"/>
    </source>
</evidence>
<dbReference type="InterPro" id="IPR038765">
    <property type="entry name" value="Papain-like_cys_pep_sf"/>
</dbReference>
<evidence type="ECO:0000256" key="4">
    <source>
        <dbReference type="PROSITE-ProRule" id="PRU00239"/>
    </source>
</evidence>
<evidence type="ECO:0000256" key="3">
    <source>
        <dbReference type="ARBA" id="ARBA00022807"/>
    </source>
</evidence>
<dbReference type="PANTHER" id="PTHR46143">
    <property type="entry name" value="CALPAIN-7"/>
    <property type="match status" value="1"/>
</dbReference>
<evidence type="ECO:0000259" key="6">
    <source>
        <dbReference type="PROSITE" id="PS50203"/>
    </source>
</evidence>
<organism evidence="7 8">
    <name type="scientific">Streblomastix strix</name>
    <dbReference type="NCBI Taxonomy" id="222440"/>
    <lineage>
        <taxon>Eukaryota</taxon>
        <taxon>Metamonada</taxon>
        <taxon>Preaxostyla</taxon>
        <taxon>Oxymonadida</taxon>
        <taxon>Streblomastigidae</taxon>
        <taxon>Streblomastix</taxon>
    </lineage>
</organism>
<dbReference type="InterPro" id="IPR051297">
    <property type="entry name" value="PalB/RIM13"/>
</dbReference>
<evidence type="ECO:0000256" key="2">
    <source>
        <dbReference type="ARBA" id="ARBA00022801"/>
    </source>
</evidence>
<evidence type="ECO:0000256" key="5">
    <source>
        <dbReference type="SAM" id="MobiDB-lite"/>
    </source>
</evidence>
<keyword evidence="1" id="KW-0645">Protease</keyword>
<evidence type="ECO:0000256" key="1">
    <source>
        <dbReference type="ARBA" id="ARBA00022670"/>
    </source>
</evidence>
<feature type="domain" description="Calpain catalytic" evidence="6">
    <location>
        <begin position="86"/>
        <end position="234"/>
    </location>
</feature>
<dbReference type="GO" id="GO:0006508">
    <property type="term" value="P:proteolysis"/>
    <property type="evidence" value="ECO:0007669"/>
    <property type="project" value="UniProtKB-KW"/>
</dbReference>
<sequence>MGCCCSKSAIQVADAGAIEVLHETYTIQFMPQRPVVKRKKEKILNPREMIQFPKVRVTVQEQLSSGEIQTRTLTDADLKILSQSSIYHDIEFFIWNKENELHSESEEMFKDDYILRLSKGQQKNQAVWIRLKDAFYRESQIQIMTRASWQTVHQRRVRNCEISSALVLLSRAQELSHSDLLHRLILNHQIISGPEVNGNIINPKALYSKEGKYQIKLYFNGCWRVITIDDYLPSLPGGFTNISQEKECNTPLEQIELEEFRENKHESNKDEPIHKHEPFLKIPCPPESLLYPNQIRPLLCAFNWNDRQKILAEEIAIQAGKQSKFVQTKQKYMVDEEVQTISDNDIISLLGKDSSVSSQKLAKIQQQMILEAQMQLEKKLKETESQINEDEEWEEETEDEQNQTQNKKFDMNIALENIDTELDREIRMQHIREKEESEFWSIGGNHAKQEKLKHGHLFQKKLLLKHQVEDLTIHA</sequence>
<dbReference type="AlphaFoldDB" id="A0A5J4VUU8"/>
<dbReference type="GO" id="GO:0004198">
    <property type="term" value="F:calcium-dependent cysteine-type endopeptidase activity"/>
    <property type="evidence" value="ECO:0007669"/>
    <property type="project" value="InterPro"/>
</dbReference>
<dbReference type="PANTHER" id="PTHR46143:SF1">
    <property type="entry name" value="CALPAIN-7"/>
    <property type="match status" value="1"/>
</dbReference>
<feature type="compositionally biased region" description="Acidic residues" evidence="5">
    <location>
        <begin position="387"/>
        <end position="401"/>
    </location>
</feature>
<comment type="caution">
    <text evidence="4">Lacks conserved residue(s) required for the propagation of feature annotation.</text>
</comment>
<gene>
    <name evidence="7" type="ORF">EZS28_018057</name>
</gene>
<dbReference type="InterPro" id="IPR001300">
    <property type="entry name" value="Peptidase_C2_calpain_cat"/>
</dbReference>